<feature type="compositionally biased region" description="Polar residues" evidence="1">
    <location>
        <begin position="212"/>
        <end position="222"/>
    </location>
</feature>
<feature type="compositionally biased region" description="Low complexity" evidence="1">
    <location>
        <begin position="223"/>
        <end position="232"/>
    </location>
</feature>
<dbReference type="EMBL" id="QWIQ01000197">
    <property type="protein sequence ID" value="RMZ00520.1"/>
    <property type="molecule type" value="Genomic_DNA"/>
</dbReference>
<organism evidence="2 3">
    <name type="scientific">Hortaea werneckii</name>
    <name type="common">Black yeast</name>
    <name type="synonym">Cladosporium werneckii</name>
    <dbReference type="NCBI Taxonomy" id="91943"/>
    <lineage>
        <taxon>Eukaryota</taxon>
        <taxon>Fungi</taxon>
        <taxon>Dikarya</taxon>
        <taxon>Ascomycota</taxon>
        <taxon>Pezizomycotina</taxon>
        <taxon>Dothideomycetes</taxon>
        <taxon>Dothideomycetidae</taxon>
        <taxon>Mycosphaerellales</taxon>
        <taxon>Teratosphaeriaceae</taxon>
        <taxon>Hortaea</taxon>
    </lineage>
</organism>
<reference evidence="2 3" key="1">
    <citation type="journal article" date="2018" name="BMC Genomics">
        <title>Genomic evidence for intraspecific hybridization in a clonal and extremely halotolerant yeast.</title>
        <authorList>
            <person name="Gostincar C."/>
            <person name="Stajich J.E."/>
            <person name="Zupancic J."/>
            <person name="Zalar P."/>
            <person name="Gunde-Cimerman N."/>
        </authorList>
    </citation>
    <scope>NUCLEOTIDE SEQUENCE [LARGE SCALE GENOMIC DNA]</scope>
    <source>
        <strain evidence="2 3">EXF-171</strain>
    </source>
</reference>
<proteinExistence type="predicted"/>
<feature type="region of interest" description="Disordered" evidence="1">
    <location>
        <begin position="212"/>
        <end position="247"/>
    </location>
</feature>
<evidence type="ECO:0000256" key="1">
    <source>
        <dbReference type="SAM" id="MobiDB-lite"/>
    </source>
</evidence>
<evidence type="ECO:0000313" key="2">
    <source>
        <dbReference type="EMBL" id="RMZ00520.1"/>
    </source>
</evidence>
<name>A0A3M7GHA5_HORWE</name>
<dbReference type="AlphaFoldDB" id="A0A3M7GHA5"/>
<gene>
    <name evidence="2" type="ORF">D0862_06702</name>
</gene>
<comment type="caution">
    <text evidence="2">The sequence shown here is derived from an EMBL/GenBank/DDBJ whole genome shotgun (WGS) entry which is preliminary data.</text>
</comment>
<protein>
    <submittedName>
        <fullName evidence="2">Uncharacterized protein</fullName>
    </submittedName>
</protein>
<dbReference type="Proteomes" id="UP000281468">
    <property type="component" value="Unassembled WGS sequence"/>
</dbReference>
<feature type="compositionally biased region" description="Gly residues" evidence="1">
    <location>
        <begin position="233"/>
        <end position="243"/>
    </location>
</feature>
<sequence length="278" mass="27572">MPRGLLAPYVSIRTNLSQSLKALYTFGLTTDPNNTNQLILGTPSSIYAVTTMQTTLITALALAGQTFAQSPSNNDTSAITSPSVSPTETYTFTAAANISSSTYACNPAHQYPGGQVCVSTDGSLTLVSATTTATAPTVSASAAGDCKSDHKRCMSSTSPQSAGCGEQLANCQAACKLQYDACRSSGDPNEALCASVYANCLGSNPFGASNGTTNATGMPSPSGTGTAPLATGAGNGSSGGAGSSNGTTPFQGGASGLKVVGGDVAIALVGFMVFLVAP</sequence>
<evidence type="ECO:0000313" key="3">
    <source>
        <dbReference type="Proteomes" id="UP000281468"/>
    </source>
</evidence>
<accession>A0A3M7GHA5</accession>